<keyword evidence="4" id="KW-1185">Reference proteome</keyword>
<evidence type="ECO:0000259" key="2">
    <source>
        <dbReference type="PROSITE" id="PS51352"/>
    </source>
</evidence>
<accession>A0A6N0HNB3</accession>
<gene>
    <name evidence="3" type="ORF">HUE58_01100</name>
</gene>
<evidence type="ECO:0000313" key="4">
    <source>
        <dbReference type="Proteomes" id="UP000509429"/>
    </source>
</evidence>
<dbReference type="SUPFAM" id="SSF52833">
    <property type="entry name" value="Thioredoxin-like"/>
    <property type="match status" value="1"/>
</dbReference>
<dbReference type="Gene3D" id="3.40.30.10">
    <property type="entry name" value="Glutaredoxin"/>
    <property type="match status" value="1"/>
</dbReference>
<dbReference type="Pfam" id="PF00578">
    <property type="entry name" value="AhpC-TSA"/>
    <property type="match status" value="1"/>
</dbReference>
<dbReference type="AlphaFoldDB" id="A0A6N0HNB3"/>
<sequence length="191" mass="21845">MAKNSIIPTRRTSQLGNKIVKFGFICSLFFALNIVQAISVDDIVKSANDVWQEERRIKVPDFSLTDLNGNIHTNKSTQGKYLVVNFWATWCPPCLKEIPAFVEFYEKNKDKVLILGLDYEQTDKAAIIEFTDTFMVNYPIILFDDKNGDQFTKFGEVLGMPSTYIYRANGNLVDYHMGEMDMMALEKAISK</sequence>
<dbReference type="EMBL" id="CP054490">
    <property type="protein sequence ID" value="QKQ23813.1"/>
    <property type="molecule type" value="Genomic_DNA"/>
</dbReference>
<dbReference type="PANTHER" id="PTHR42852">
    <property type="entry name" value="THIOL:DISULFIDE INTERCHANGE PROTEIN DSBE"/>
    <property type="match status" value="1"/>
</dbReference>
<dbReference type="InterPro" id="IPR017937">
    <property type="entry name" value="Thioredoxin_CS"/>
</dbReference>
<proteinExistence type="predicted"/>
<dbReference type="InterPro" id="IPR013766">
    <property type="entry name" value="Thioredoxin_domain"/>
</dbReference>
<dbReference type="GO" id="GO:0016209">
    <property type="term" value="F:antioxidant activity"/>
    <property type="evidence" value="ECO:0007669"/>
    <property type="project" value="InterPro"/>
</dbReference>
<dbReference type="InterPro" id="IPR000866">
    <property type="entry name" value="AhpC/TSA"/>
</dbReference>
<name>A0A6N0HNB3_9GAMM</name>
<organism evidence="3 4">
    <name type="scientific">Candidatus Ruthia endofausta</name>
    <dbReference type="NCBI Taxonomy" id="2738852"/>
    <lineage>
        <taxon>Bacteria</taxon>
        <taxon>Pseudomonadati</taxon>
        <taxon>Pseudomonadota</taxon>
        <taxon>Gammaproteobacteria</taxon>
        <taxon>Candidatus Pseudothioglobaceae</taxon>
        <taxon>Candidatus Ruthturnera</taxon>
    </lineage>
</organism>
<protein>
    <submittedName>
        <fullName evidence="3">TlpA family protein disulfide reductase</fullName>
    </submittedName>
</protein>
<dbReference type="PANTHER" id="PTHR42852:SF13">
    <property type="entry name" value="PROTEIN DIPZ"/>
    <property type="match status" value="1"/>
</dbReference>
<dbReference type="InterPro" id="IPR050553">
    <property type="entry name" value="Thioredoxin_ResA/DsbE_sf"/>
</dbReference>
<dbReference type="GO" id="GO:0015036">
    <property type="term" value="F:disulfide oxidoreductase activity"/>
    <property type="evidence" value="ECO:0007669"/>
    <property type="project" value="UniProtKB-ARBA"/>
</dbReference>
<dbReference type="CDD" id="cd02966">
    <property type="entry name" value="TlpA_like_family"/>
    <property type="match status" value="1"/>
</dbReference>
<dbReference type="InterPro" id="IPR036249">
    <property type="entry name" value="Thioredoxin-like_sf"/>
</dbReference>
<dbReference type="KEGG" id="reo:HUE58_01100"/>
<dbReference type="PROSITE" id="PS51352">
    <property type="entry name" value="THIOREDOXIN_2"/>
    <property type="match status" value="1"/>
</dbReference>
<evidence type="ECO:0000313" key="3">
    <source>
        <dbReference type="EMBL" id="QKQ23813.1"/>
    </source>
</evidence>
<dbReference type="Proteomes" id="UP000509429">
    <property type="component" value="Chromosome"/>
</dbReference>
<dbReference type="RefSeq" id="WP_174605253.1">
    <property type="nucleotide sequence ID" value="NZ_CP054490.1"/>
</dbReference>
<feature type="domain" description="Thioredoxin" evidence="2">
    <location>
        <begin position="53"/>
        <end position="191"/>
    </location>
</feature>
<dbReference type="PROSITE" id="PS00194">
    <property type="entry name" value="THIOREDOXIN_1"/>
    <property type="match status" value="1"/>
</dbReference>
<keyword evidence="1" id="KW-0676">Redox-active center</keyword>
<evidence type="ECO:0000256" key="1">
    <source>
        <dbReference type="ARBA" id="ARBA00023284"/>
    </source>
</evidence>
<reference evidence="3 4" key="1">
    <citation type="submission" date="2020-05" db="EMBL/GenBank/DDBJ databases">
        <title>Horizontal transmission and recombination maintain forever young bacterial symbiont genomes.</title>
        <authorList>
            <person name="Russell S.L."/>
            <person name="Pepper-Tunick E."/>
            <person name="Svedberg J."/>
            <person name="Byrne A."/>
            <person name="Ruelas Castillo J."/>
            <person name="Vollmers C."/>
            <person name="Beinart R.A."/>
            <person name="Corbett-Detig R."/>
        </authorList>
    </citation>
    <scope>NUCLEOTIDE SEQUENCE [LARGE SCALE GENOMIC DNA]</scope>
    <source>
        <strain evidence="3">JDF_Ridge</strain>
    </source>
</reference>